<dbReference type="Proteomes" id="UP000191144">
    <property type="component" value="Chromosome A"/>
</dbReference>
<gene>
    <name evidence="1" type="ORF">LAME_0A00782G</name>
</gene>
<dbReference type="AlphaFoldDB" id="A0A1G4ILR6"/>
<evidence type="ECO:0000313" key="2">
    <source>
        <dbReference type="Proteomes" id="UP000191144"/>
    </source>
</evidence>
<organism evidence="1 2">
    <name type="scientific">Lachancea meyersii CBS 8951</name>
    <dbReference type="NCBI Taxonomy" id="1266667"/>
    <lineage>
        <taxon>Eukaryota</taxon>
        <taxon>Fungi</taxon>
        <taxon>Dikarya</taxon>
        <taxon>Ascomycota</taxon>
        <taxon>Saccharomycotina</taxon>
        <taxon>Saccharomycetes</taxon>
        <taxon>Saccharomycetales</taxon>
        <taxon>Saccharomycetaceae</taxon>
        <taxon>Lachancea</taxon>
    </lineage>
</organism>
<name>A0A1G4ILR6_9SACH</name>
<protein>
    <submittedName>
        <fullName evidence="1">LAME_0A00782g1_1</fullName>
    </submittedName>
</protein>
<evidence type="ECO:0000313" key="1">
    <source>
        <dbReference type="EMBL" id="SCU77345.1"/>
    </source>
</evidence>
<keyword evidence="2" id="KW-1185">Reference proteome</keyword>
<proteinExistence type="predicted"/>
<accession>A0A1G4ILR6</accession>
<reference evidence="2" key="1">
    <citation type="submission" date="2016-03" db="EMBL/GenBank/DDBJ databases">
        <authorList>
            <person name="Devillers Hugo."/>
        </authorList>
    </citation>
    <scope>NUCLEOTIDE SEQUENCE [LARGE SCALE GENOMIC DNA]</scope>
</reference>
<dbReference type="OrthoDB" id="4069973at2759"/>
<sequence length="579" mass="66251">MSKNQLPYWTSQLRLAYRNSSRQRRFTYKQNAARIDRDRAEYIYRAENKQLKQHEVLLPSKIESLSVAELQAVLCKDIAGNKGSELRFVLLNTKKSRDREIKNLTSHRNLFKNRIASTYTFPNSPNENGVYLNDSQEWNITLRLPTSDNTHIQVLWPSMELSLACRAIGVCDRDIYNEFQDKTVCHPVTGDPMPICFIPTGIPTKAPFTALAPQLNSSVCEPAVRELLPLAVIPSRRCTTKEVKKVREFCVDRTFLENSERTHPMILSSAKGFKSDLKRTSQLLKALESGSFFSTGSLKKRMCTTDILRATVLSNNITEEQLKAEYCKISILYSIFENLRRIKIRVENIEAGTGQQSLTSWDIQILKDLRELNQCRIDSNVDDLIKSKDRFDEFLSRLNTFNVIINAELRSAAKRSQKPDFDRQNSMVQVLSALISSCRILPALYPNMSFEMERFTQGIKPITFNSQENEKAEEGSRIINTVKAILDFESDVVGNENTPRDHKLVLLVAQPLPAEVARLFQFSTKLELQITTSLDAVRKVSNSECIMKRNIDHDTNIYLYEAKRLKLNVAEFLEKSAAN</sequence>
<dbReference type="EMBL" id="LT598483">
    <property type="protein sequence ID" value="SCU77345.1"/>
    <property type="molecule type" value="Genomic_DNA"/>
</dbReference>